<feature type="domain" description="YtkA-like" evidence="2">
    <location>
        <begin position="28"/>
        <end position="113"/>
    </location>
</feature>
<keyword evidence="1" id="KW-0732">Signal</keyword>
<accession>A0ABX6ENV0</accession>
<geneLocation type="plasmid" evidence="3 4">
    <name>unnamed2</name>
</geneLocation>
<keyword evidence="4" id="KW-1185">Reference proteome</keyword>
<evidence type="ECO:0000313" key="3">
    <source>
        <dbReference type="EMBL" id="QGM95987.1"/>
    </source>
</evidence>
<keyword evidence="3" id="KW-0614">Plasmid</keyword>
<feature type="signal peptide" evidence="1">
    <location>
        <begin position="1"/>
        <end position="28"/>
    </location>
</feature>
<dbReference type="Pfam" id="PF13115">
    <property type="entry name" value="YtkA"/>
    <property type="match status" value="1"/>
</dbReference>
<name>A0ABX6ENV0_9HYPH</name>
<protein>
    <submittedName>
        <fullName evidence="3">FixH family protein</fullName>
    </submittedName>
</protein>
<dbReference type="Proteomes" id="UP000424673">
    <property type="component" value="Plasmid unnamed2"/>
</dbReference>
<sequence>MILATLGNARLFALLVLAALGVAPVARANIDDYEFTLVEQEIKKGDAIVSVRLIHKPDGKLVPDAVIFATRLDMAPDGMEMMTTDIERLASVERGVYRFKTALTMAGRWRLSLAAKLQGENGTLQSKLMLKALP</sequence>
<dbReference type="EMBL" id="CP044330">
    <property type="protein sequence ID" value="QGM95987.1"/>
    <property type="molecule type" value="Genomic_DNA"/>
</dbReference>
<reference evidence="3 4" key="1">
    <citation type="journal article" date="2021" name="AMB Express">
        <title>Isolation and characterisation of Methylocystis spp. for poly-3-hydroxybutyrate production using waste methane feedstocks.</title>
        <authorList>
            <person name="Rumah B.L."/>
            <person name="Stead C.E."/>
            <person name="Claxton Stevens B.H."/>
            <person name="Minton N.P."/>
            <person name="Grosse-Honebrink A."/>
            <person name="Zhang Y."/>
        </authorList>
    </citation>
    <scope>NUCLEOTIDE SEQUENCE [LARGE SCALE GENOMIC DNA]</scope>
    <source>
        <strain evidence="3 4">BRCS1</strain>
    </source>
</reference>
<dbReference type="InterPro" id="IPR032693">
    <property type="entry name" value="YtkA-like_dom"/>
</dbReference>
<organism evidence="3 4">
    <name type="scientific">Methylocystis rosea</name>
    <dbReference type="NCBI Taxonomy" id="173366"/>
    <lineage>
        <taxon>Bacteria</taxon>
        <taxon>Pseudomonadati</taxon>
        <taxon>Pseudomonadota</taxon>
        <taxon>Alphaproteobacteria</taxon>
        <taxon>Hyphomicrobiales</taxon>
        <taxon>Methylocystaceae</taxon>
        <taxon>Methylocystis</taxon>
    </lineage>
</organism>
<evidence type="ECO:0000259" key="2">
    <source>
        <dbReference type="Pfam" id="PF13115"/>
    </source>
</evidence>
<dbReference type="RefSeq" id="WP_109025217.1">
    <property type="nucleotide sequence ID" value="NZ_CP044330.1"/>
</dbReference>
<evidence type="ECO:0000313" key="4">
    <source>
        <dbReference type="Proteomes" id="UP000424673"/>
    </source>
</evidence>
<gene>
    <name evidence="3" type="ORF">F7D13_18090</name>
</gene>
<evidence type="ECO:0000256" key="1">
    <source>
        <dbReference type="SAM" id="SignalP"/>
    </source>
</evidence>
<proteinExistence type="predicted"/>
<feature type="chain" id="PRO_5045147473" evidence="1">
    <location>
        <begin position="29"/>
        <end position="134"/>
    </location>
</feature>